<proteinExistence type="predicted"/>
<dbReference type="Proteomes" id="UP000540412">
    <property type="component" value="Unassembled WGS sequence"/>
</dbReference>
<evidence type="ECO:0000259" key="2">
    <source>
        <dbReference type="Pfam" id="PF26059"/>
    </source>
</evidence>
<dbReference type="EMBL" id="JACHIT010000001">
    <property type="protein sequence ID" value="MBB5912768.1"/>
    <property type="molecule type" value="Genomic_DNA"/>
</dbReference>
<evidence type="ECO:0000313" key="4">
    <source>
        <dbReference type="Proteomes" id="UP000540412"/>
    </source>
</evidence>
<comment type="caution">
    <text evidence="3">The sequence shown here is derived from an EMBL/GenBank/DDBJ whole genome shotgun (WGS) entry which is preliminary data.</text>
</comment>
<dbReference type="RefSeq" id="WP_157185380.1">
    <property type="nucleotide sequence ID" value="NZ_JACHIT010000001.1"/>
</dbReference>
<feature type="signal peptide" evidence="1">
    <location>
        <begin position="1"/>
        <end position="31"/>
    </location>
</feature>
<keyword evidence="4" id="KW-1185">Reference proteome</keyword>
<dbReference type="InterPro" id="IPR058333">
    <property type="entry name" value="DUF8020"/>
</dbReference>
<keyword evidence="1" id="KW-0732">Signal</keyword>
<reference evidence="3 4" key="1">
    <citation type="submission" date="2020-08" db="EMBL/GenBank/DDBJ databases">
        <title>Sequencing the genomes of 1000 actinobacteria strains.</title>
        <authorList>
            <person name="Klenk H.-P."/>
        </authorList>
    </citation>
    <scope>NUCLEOTIDE SEQUENCE [LARGE SCALE GENOMIC DNA]</scope>
    <source>
        <strain evidence="3 4">DSM 43582</strain>
    </source>
</reference>
<sequence>MSVSKRAVRRSTTVAVLTAAAVAIGASTAGADAPAAAQPTPAPAAQQIISSQVDQAAHTATLTLASGTFAMDPAAQAIDVRNVDGQSVGSIPLTVHDSAVPVAGTVSDDGHALTLRQVAFTDTANALVNQWVWGVQNGGAVGAIIGCLLGAWLFVIPGCIVGAAIGGAIGSPNSGEINATFYNLITGR</sequence>
<accession>A0A7W9UGX7</accession>
<name>A0A7W9UGX7_9NOCA</name>
<protein>
    <recommendedName>
        <fullName evidence="2">DUF8020 domain-containing protein</fullName>
    </recommendedName>
</protein>
<feature type="chain" id="PRO_5031105381" description="DUF8020 domain-containing protein" evidence="1">
    <location>
        <begin position="32"/>
        <end position="188"/>
    </location>
</feature>
<evidence type="ECO:0000256" key="1">
    <source>
        <dbReference type="SAM" id="SignalP"/>
    </source>
</evidence>
<gene>
    <name evidence="3" type="ORF">BJY24_001635</name>
</gene>
<evidence type="ECO:0000313" key="3">
    <source>
        <dbReference type="EMBL" id="MBB5912768.1"/>
    </source>
</evidence>
<organism evidence="3 4">
    <name type="scientific">Nocardia transvalensis</name>
    <dbReference type="NCBI Taxonomy" id="37333"/>
    <lineage>
        <taxon>Bacteria</taxon>
        <taxon>Bacillati</taxon>
        <taxon>Actinomycetota</taxon>
        <taxon>Actinomycetes</taxon>
        <taxon>Mycobacteriales</taxon>
        <taxon>Nocardiaceae</taxon>
        <taxon>Nocardia</taxon>
    </lineage>
</organism>
<feature type="domain" description="DUF8020" evidence="2">
    <location>
        <begin position="51"/>
        <end position="117"/>
    </location>
</feature>
<dbReference type="AlphaFoldDB" id="A0A7W9UGX7"/>
<dbReference type="Pfam" id="PF26059">
    <property type="entry name" value="DUF8020"/>
    <property type="match status" value="1"/>
</dbReference>